<protein>
    <recommendedName>
        <fullName evidence="7 8">Ribonuclease P protein component</fullName>
        <shortName evidence="7">RNase P protein</shortName>
        <shortName evidence="7">RNaseP protein</shortName>
        <ecNumber evidence="7 8">3.1.26.5</ecNumber>
    </recommendedName>
    <alternativeName>
        <fullName evidence="7">Protein C5</fullName>
    </alternativeName>
</protein>
<dbReference type="NCBIfam" id="TIGR00188">
    <property type="entry name" value="rnpA"/>
    <property type="match status" value="1"/>
</dbReference>
<dbReference type="InterPro" id="IPR014721">
    <property type="entry name" value="Ribsml_uS5_D2-typ_fold_subgr"/>
</dbReference>
<evidence type="ECO:0000313" key="11">
    <source>
        <dbReference type="Proteomes" id="UP000603912"/>
    </source>
</evidence>
<dbReference type="PANTHER" id="PTHR33992">
    <property type="entry name" value="RIBONUCLEASE P PROTEIN COMPONENT"/>
    <property type="match status" value="1"/>
</dbReference>
<keyword evidence="6 7" id="KW-0694">RNA-binding</keyword>
<dbReference type="InterPro" id="IPR020568">
    <property type="entry name" value="Ribosomal_Su5_D2-typ_SF"/>
</dbReference>
<dbReference type="EMBL" id="BMES01000001">
    <property type="protein sequence ID" value="GGH08885.1"/>
    <property type="molecule type" value="Genomic_DNA"/>
</dbReference>
<reference evidence="10" key="1">
    <citation type="journal article" date="2014" name="Int. J. Syst. Evol. Microbiol.">
        <title>Complete genome sequence of Corynebacterium casei LMG S-19264T (=DSM 44701T), isolated from a smear-ripened cheese.</title>
        <authorList>
            <consortium name="US DOE Joint Genome Institute (JGI-PGF)"/>
            <person name="Walter F."/>
            <person name="Albersmeier A."/>
            <person name="Kalinowski J."/>
            <person name="Ruckert C."/>
        </authorList>
    </citation>
    <scope>NUCLEOTIDE SEQUENCE</scope>
    <source>
        <strain evidence="10">CGMCC 1.12214</strain>
    </source>
</reference>
<evidence type="ECO:0000256" key="5">
    <source>
        <dbReference type="ARBA" id="ARBA00022801"/>
    </source>
</evidence>
<organism evidence="10 11">
    <name type="scientific">Alsobacter metallidurans</name>
    <dbReference type="NCBI Taxonomy" id="340221"/>
    <lineage>
        <taxon>Bacteria</taxon>
        <taxon>Pseudomonadati</taxon>
        <taxon>Pseudomonadota</taxon>
        <taxon>Alphaproteobacteria</taxon>
        <taxon>Hyphomicrobiales</taxon>
        <taxon>Alsobacteraceae</taxon>
        <taxon>Alsobacter</taxon>
    </lineage>
</organism>
<comment type="function">
    <text evidence="1 7">RNaseP catalyzes the removal of the 5'-leader sequence from pre-tRNA to produce the mature 5'-terminus. It can also cleave other RNA substrates such as 4.5S RNA. The protein component plays an auxiliary but essential role in vivo by binding to the 5'-leader sequence and broadening the substrate specificity of the ribozyme.</text>
</comment>
<feature type="region of interest" description="Disordered" evidence="9">
    <location>
        <begin position="127"/>
        <end position="153"/>
    </location>
</feature>
<dbReference type="GO" id="GO:0001682">
    <property type="term" value="P:tRNA 5'-leader removal"/>
    <property type="evidence" value="ECO:0007669"/>
    <property type="project" value="UniProtKB-UniRule"/>
</dbReference>
<evidence type="ECO:0000256" key="1">
    <source>
        <dbReference type="ARBA" id="ARBA00002663"/>
    </source>
</evidence>
<name>A0A917I4T9_9HYPH</name>
<dbReference type="Proteomes" id="UP000603912">
    <property type="component" value="Unassembled WGS sequence"/>
</dbReference>
<accession>A0A917I4T9</accession>
<keyword evidence="3 7" id="KW-0540">Nuclease</keyword>
<comment type="subunit">
    <text evidence="7">Consists of a catalytic RNA component (M1 or rnpB) and a protein subunit.</text>
</comment>
<evidence type="ECO:0000256" key="2">
    <source>
        <dbReference type="ARBA" id="ARBA00022694"/>
    </source>
</evidence>
<reference evidence="10" key="2">
    <citation type="submission" date="2020-09" db="EMBL/GenBank/DDBJ databases">
        <authorList>
            <person name="Sun Q."/>
            <person name="Zhou Y."/>
        </authorList>
    </citation>
    <scope>NUCLEOTIDE SEQUENCE</scope>
    <source>
        <strain evidence="10">CGMCC 1.12214</strain>
    </source>
</reference>
<keyword evidence="4 7" id="KW-0255">Endonuclease</keyword>
<comment type="similarity">
    <text evidence="7">Belongs to the RnpA family.</text>
</comment>
<dbReference type="AlphaFoldDB" id="A0A917I4T9"/>
<dbReference type="HAMAP" id="MF_00227">
    <property type="entry name" value="RNase_P"/>
    <property type="match status" value="1"/>
</dbReference>
<evidence type="ECO:0000256" key="6">
    <source>
        <dbReference type="ARBA" id="ARBA00022884"/>
    </source>
</evidence>
<keyword evidence="11" id="KW-1185">Reference proteome</keyword>
<evidence type="ECO:0000313" key="10">
    <source>
        <dbReference type="EMBL" id="GGH08885.1"/>
    </source>
</evidence>
<dbReference type="RefSeq" id="WP_188516118.1">
    <property type="nucleotide sequence ID" value="NZ_BMES01000001.1"/>
</dbReference>
<evidence type="ECO:0000256" key="9">
    <source>
        <dbReference type="SAM" id="MobiDB-lite"/>
    </source>
</evidence>
<evidence type="ECO:0000256" key="8">
    <source>
        <dbReference type="NCBIfam" id="TIGR00188"/>
    </source>
</evidence>
<evidence type="ECO:0000256" key="7">
    <source>
        <dbReference type="HAMAP-Rule" id="MF_00227"/>
    </source>
</evidence>
<gene>
    <name evidence="7 10" type="primary">rnpA</name>
    <name evidence="10" type="ORF">GCM10007036_04640</name>
</gene>
<keyword evidence="2 7" id="KW-0819">tRNA processing</keyword>
<dbReference type="InterPro" id="IPR000100">
    <property type="entry name" value="RNase_P"/>
</dbReference>
<evidence type="ECO:0000256" key="4">
    <source>
        <dbReference type="ARBA" id="ARBA00022759"/>
    </source>
</evidence>
<dbReference type="Gene3D" id="3.30.230.10">
    <property type="match status" value="1"/>
</dbReference>
<dbReference type="GO" id="GO:0004526">
    <property type="term" value="F:ribonuclease P activity"/>
    <property type="evidence" value="ECO:0007669"/>
    <property type="project" value="UniProtKB-UniRule"/>
</dbReference>
<proteinExistence type="inferred from homology"/>
<dbReference type="Pfam" id="PF00825">
    <property type="entry name" value="Ribonuclease_P"/>
    <property type="match status" value="1"/>
</dbReference>
<keyword evidence="5 7" id="KW-0378">Hydrolase</keyword>
<sequence length="153" mass="16844">MTDTSRARTLPGRLTRRADYLAAAKGRRFHTPRLTLQGIARAPDAGGVAGPRFGLTVSRKVGTATERNRVKRRLRAALREIAATQGDRLSAKDAYDFVVVARRDILSAEFPVLLIDIVDAIEGLERPRGRSGARRPDLPPSPNAVVPRLRETR</sequence>
<dbReference type="PROSITE" id="PS00648">
    <property type="entry name" value="RIBONUCLEASE_P"/>
    <property type="match status" value="1"/>
</dbReference>
<dbReference type="EC" id="3.1.26.5" evidence="7 8"/>
<dbReference type="PANTHER" id="PTHR33992:SF1">
    <property type="entry name" value="RIBONUCLEASE P PROTEIN COMPONENT"/>
    <property type="match status" value="1"/>
</dbReference>
<dbReference type="GO" id="GO:0000049">
    <property type="term" value="F:tRNA binding"/>
    <property type="evidence" value="ECO:0007669"/>
    <property type="project" value="UniProtKB-UniRule"/>
</dbReference>
<evidence type="ECO:0000256" key="3">
    <source>
        <dbReference type="ARBA" id="ARBA00022722"/>
    </source>
</evidence>
<dbReference type="GO" id="GO:0030677">
    <property type="term" value="C:ribonuclease P complex"/>
    <property type="evidence" value="ECO:0007669"/>
    <property type="project" value="TreeGrafter"/>
</dbReference>
<dbReference type="SUPFAM" id="SSF54211">
    <property type="entry name" value="Ribosomal protein S5 domain 2-like"/>
    <property type="match status" value="1"/>
</dbReference>
<comment type="caution">
    <text evidence="10">The sequence shown here is derived from an EMBL/GenBank/DDBJ whole genome shotgun (WGS) entry which is preliminary data.</text>
</comment>
<comment type="catalytic activity">
    <reaction evidence="7">
        <text>Endonucleolytic cleavage of RNA, removing 5'-extranucleotides from tRNA precursor.</text>
        <dbReference type="EC" id="3.1.26.5"/>
    </reaction>
</comment>
<dbReference type="InterPro" id="IPR020539">
    <property type="entry name" value="RNase_P_CS"/>
</dbReference>
<dbReference type="GO" id="GO:0042781">
    <property type="term" value="F:3'-tRNA processing endoribonuclease activity"/>
    <property type="evidence" value="ECO:0007669"/>
    <property type="project" value="TreeGrafter"/>
</dbReference>